<feature type="transmembrane region" description="Helical" evidence="1">
    <location>
        <begin position="221"/>
        <end position="248"/>
    </location>
</feature>
<dbReference type="AlphaFoldDB" id="A0A5N7BJJ0"/>
<evidence type="ECO:0000259" key="2">
    <source>
        <dbReference type="Pfam" id="PF24800"/>
    </source>
</evidence>
<feature type="transmembrane region" description="Helical" evidence="1">
    <location>
        <begin position="12"/>
        <end position="29"/>
    </location>
</feature>
<feature type="transmembrane region" description="Helical" evidence="1">
    <location>
        <begin position="105"/>
        <end position="127"/>
    </location>
</feature>
<name>A0A5N7BJJ0_9EURO</name>
<gene>
    <name evidence="3" type="ORF">BDV26DRAFT_288916</name>
</gene>
<feature type="transmembrane region" description="Helical" evidence="1">
    <location>
        <begin position="74"/>
        <end position="93"/>
    </location>
</feature>
<accession>A0A5N7BJJ0</accession>
<feature type="transmembrane region" description="Helical" evidence="1">
    <location>
        <begin position="183"/>
        <end position="201"/>
    </location>
</feature>
<organism evidence="3 4">
    <name type="scientific">Aspergillus bertholletiae</name>
    <dbReference type="NCBI Taxonomy" id="1226010"/>
    <lineage>
        <taxon>Eukaryota</taxon>
        <taxon>Fungi</taxon>
        <taxon>Dikarya</taxon>
        <taxon>Ascomycota</taxon>
        <taxon>Pezizomycotina</taxon>
        <taxon>Eurotiomycetes</taxon>
        <taxon>Eurotiomycetidae</taxon>
        <taxon>Eurotiales</taxon>
        <taxon>Aspergillaceae</taxon>
        <taxon>Aspergillus</taxon>
        <taxon>Aspergillus subgen. Circumdati</taxon>
    </lineage>
</organism>
<evidence type="ECO:0000256" key="1">
    <source>
        <dbReference type="SAM" id="Phobius"/>
    </source>
</evidence>
<keyword evidence="1" id="KW-0812">Transmembrane</keyword>
<dbReference type="Proteomes" id="UP000326198">
    <property type="component" value="Unassembled WGS sequence"/>
</dbReference>
<dbReference type="EMBL" id="ML736166">
    <property type="protein sequence ID" value="KAE8381940.1"/>
    <property type="molecule type" value="Genomic_DNA"/>
</dbReference>
<reference evidence="3 4" key="1">
    <citation type="submission" date="2019-04" db="EMBL/GenBank/DDBJ databases">
        <title>Friends and foes A comparative genomics studyof 23 Aspergillus species from section Flavi.</title>
        <authorList>
            <consortium name="DOE Joint Genome Institute"/>
            <person name="Kjaerbolling I."/>
            <person name="Vesth T."/>
            <person name="Frisvad J.C."/>
            <person name="Nybo J.L."/>
            <person name="Theobald S."/>
            <person name="Kildgaard S."/>
            <person name="Isbrandt T."/>
            <person name="Kuo A."/>
            <person name="Sato A."/>
            <person name="Lyhne E.K."/>
            <person name="Kogle M.E."/>
            <person name="Wiebenga A."/>
            <person name="Kun R.S."/>
            <person name="Lubbers R.J."/>
            <person name="Makela M.R."/>
            <person name="Barry K."/>
            <person name="Chovatia M."/>
            <person name="Clum A."/>
            <person name="Daum C."/>
            <person name="Haridas S."/>
            <person name="He G."/>
            <person name="LaButti K."/>
            <person name="Lipzen A."/>
            <person name="Mondo S."/>
            <person name="Riley R."/>
            <person name="Salamov A."/>
            <person name="Simmons B.A."/>
            <person name="Magnuson J.K."/>
            <person name="Henrissat B."/>
            <person name="Mortensen U.H."/>
            <person name="Larsen T.O."/>
            <person name="Devries R.P."/>
            <person name="Grigoriev I.V."/>
            <person name="Machida M."/>
            <person name="Baker S.E."/>
            <person name="Andersen M.R."/>
        </authorList>
    </citation>
    <scope>NUCLEOTIDE SEQUENCE [LARGE SCALE GENOMIC DNA]</scope>
    <source>
        <strain evidence="3 4">IBT 29228</strain>
    </source>
</reference>
<proteinExistence type="predicted"/>
<feature type="transmembrane region" description="Helical" evidence="1">
    <location>
        <begin position="147"/>
        <end position="171"/>
    </location>
</feature>
<feature type="transmembrane region" description="Helical" evidence="1">
    <location>
        <begin position="41"/>
        <end position="62"/>
    </location>
</feature>
<dbReference type="PANTHER" id="PTHR42109">
    <property type="entry name" value="UNPLACED GENOMIC SCAFFOLD UM_SCAF_CONTIG_1.265, WHOLE GENOME SHOTGUN SEQUENCE"/>
    <property type="match status" value="1"/>
</dbReference>
<keyword evidence="1" id="KW-1133">Transmembrane helix</keyword>
<sequence>MGKLDERDGIAILQLIVFPFILAAAIFIWSRSGWRVGGKIWRYPVTLSLLRIAGSISTLIAIDHRSAGVTRAENVCELIGITPLLLTYVGILRQIDTEARTPPRFLALVTILGFVGLILGIAGVSTANVAYTKVDGQWTYSYHPGALVQASMGIFIAVFVVTILATGWLYFQLSFSLKRFQAKLFLATAISTPFLVVRLVYSALGDYDSNDQRFALIGGNATVYLCMSVLEEIVAMAISMALGMSAVLEKDFVRLRRPDQEREVENEPKYNGI</sequence>
<dbReference type="Pfam" id="PF24800">
    <property type="entry name" value="DUF7702"/>
    <property type="match status" value="1"/>
</dbReference>
<dbReference type="PANTHER" id="PTHR42109:SF2">
    <property type="entry name" value="INTEGRAL MEMBRANE PROTEIN"/>
    <property type="match status" value="1"/>
</dbReference>
<evidence type="ECO:0000313" key="4">
    <source>
        <dbReference type="Proteomes" id="UP000326198"/>
    </source>
</evidence>
<dbReference type="InterPro" id="IPR056119">
    <property type="entry name" value="DUF7702"/>
</dbReference>
<protein>
    <recommendedName>
        <fullName evidence="2">DUF7702 domain-containing protein</fullName>
    </recommendedName>
</protein>
<dbReference type="OrthoDB" id="2560628at2759"/>
<keyword evidence="1" id="KW-0472">Membrane</keyword>
<feature type="domain" description="DUF7702" evidence="2">
    <location>
        <begin position="4"/>
        <end position="246"/>
    </location>
</feature>
<evidence type="ECO:0000313" key="3">
    <source>
        <dbReference type="EMBL" id="KAE8381940.1"/>
    </source>
</evidence>
<keyword evidence="4" id="KW-1185">Reference proteome</keyword>